<feature type="compositionally biased region" description="Gly residues" evidence="5">
    <location>
        <begin position="289"/>
        <end position="304"/>
    </location>
</feature>
<evidence type="ECO:0000256" key="1">
    <source>
        <dbReference type="ARBA" id="ARBA00006638"/>
    </source>
</evidence>
<dbReference type="SUPFAM" id="SSF54768">
    <property type="entry name" value="dsRNA-binding domain-like"/>
    <property type="match status" value="1"/>
</dbReference>
<keyword evidence="7" id="KW-1185">Reference proteome</keyword>
<feature type="compositionally biased region" description="Basic and acidic residues" evidence="5">
    <location>
        <begin position="27"/>
        <end position="36"/>
    </location>
</feature>
<dbReference type="InterPro" id="IPR042525">
    <property type="entry name" value="Rad52_Rad59_Rad22_sf"/>
</dbReference>
<dbReference type="InterPro" id="IPR041247">
    <property type="entry name" value="Rad52_fam"/>
</dbReference>
<keyword evidence="4" id="KW-0234">DNA repair</keyword>
<dbReference type="InterPro" id="IPR007232">
    <property type="entry name" value="Rad52_Rad59_Rad22"/>
</dbReference>
<dbReference type="EMBL" id="KV919501">
    <property type="protein sequence ID" value="OSX69540.1"/>
    <property type="molecule type" value="Genomic_DNA"/>
</dbReference>
<evidence type="ECO:0000256" key="5">
    <source>
        <dbReference type="SAM" id="MobiDB-lite"/>
    </source>
</evidence>
<feature type="compositionally biased region" description="Basic and acidic residues" evidence="5">
    <location>
        <begin position="382"/>
        <end position="395"/>
    </location>
</feature>
<feature type="compositionally biased region" description="Gly residues" evidence="5">
    <location>
        <begin position="341"/>
        <end position="355"/>
    </location>
</feature>
<dbReference type="GO" id="GO:0000724">
    <property type="term" value="P:double-strand break repair via homologous recombination"/>
    <property type="evidence" value="ECO:0007669"/>
    <property type="project" value="TreeGrafter"/>
</dbReference>
<evidence type="ECO:0000256" key="3">
    <source>
        <dbReference type="ARBA" id="ARBA00023172"/>
    </source>
</evidence>
<evidence type="ECO:0000313" key="7">
    <source>
        <dbReference type="Proteomes" id="UP000218209"/>
    </source>
</evidence>
<evidence type="ECO:0008006" key="8">
    <source>
        <dbReference type="Google" id="ProtNLM"/>
    </source>
</evidence>
<feature type="region of interest" description="Disordered" evidence="5">
    <location>
        <begin position="1"/>
        <end position="36"/>
    </location>
</feature>
<organism evidence="6 7">
    <name type="scientific">Porphyra umbilicalis</name>
    <name type="common">Purple laver</name>
    <name type="synonym">Red alga</name>
    <dbReference type="NCBI Taxonomy" id="2786"/>
    <lineage>
        <taxon>Eukaryota</taxon>
        <taxon>Rhodophyta</taxon>
        <taxon>Bangiophyceae</taxon>
        <taxon>Bangiales</taxon>
        <taxon>Bangiaceae</taxon>
        <taxon>Porphyra</taxon>
    </lineage>
</organism>
<feature type="compositionally biased region" description="Low complexity" evidence="5">
    <location>
        <begin position="305"/>
        <end position="314"/>
    </location>
</feature>
<comment type="similarity">
    <text evidence="1">Belongs to the RAD52 family.</text>
</comment>
<dbReference type="FunFam" id="3.30.390.80:FF:000001">
    <property type="entry name" value="DNA repair protein RAD52 homolog"/>
    <property type="match status" value="1"/>
</dbReference>
<reference evidence="6 7" key="1">
    <citation type="submission" date="2017-03" db="EMBL/GenBank/DDBJ databases">
        <title>WGS assembly of Porphyra umbilicalis.</title>
        <authorList>
            <person name="Brawley S.H."/>
            <person name="Blouin N.A."/>
            <person name="Ficko-Blean E."/>
            <person name="Wheeler G.L."/>
            <person name="Lohr M."/>
            <person name="Goodson H.V."/>
            <person name="Jenkins J.W."/>
            <person name="Blaby-Haas C.E."/>
            <person name="Helliwell K.E."/>
            <person name="Chan C."/>
            <person name="Marriage T."/>
            <person name="Bhattacharya D."/>
            <person name="Klein A.S."/>
            <person name="Badis Y."/>
            <person name="Brodie J."/>
            <person name="Cao Y."/>
            <person name="Collen J."/>
            <person name="Dittami S.M."/>
            <person name="Gachon C.M."/>
            <person name="Green B.R."/>
            <person name="Karpowicz S."/>
            <person name="Kim J.W."/>
            <person name="Kudahl U."/>
            <person name="Lin S."/>
            <person name="Michel G."/>
            <person name="Mittag M."/>
            <person name="Olson B.J."/>
            <person name="Pangilinan J."/>
            <person name="Peng Y."/>
            <person name="Qiu H."/>
            <person name="Shu S."/>
            <person name="Singer J.T."/>
            <person name="Smith A.G."/>
            <person name="Sprecher B.N."/>
            <person name="Wagner V."/>
            <person name="Wang W."/>
            <person name="Wang Z.-Y."/>
            <person name="Yan J."/>
            <person name="Yarish C."/>
            <person name="Zoeuner-Riek S."/>
            <person name="Zhuang Y."/>
            <person name="Zou Y."/>
            <person name="Lindquist E.A."/>
            <person name="Grimwood J."/>
            <person name="Barry K."/>
            <person name="Rokhsar D.S."/>
            <person name="Schmutz J."/>
            <person name="Stiller J.W."/>
            <person name="Grossman A.R."/>
            <person name="Prochnik S.E."/>
        </authorList>
    </citation>
    <scope>NUCLEOTIDE SEQUENCE [LARGE SCALE GENOMIC DNA]</scope>
    <source>
        <strain evidence="6">4086291</strain>
    </source>
</reference>
<dbReference type="PANTHER" id="PTHR12132:SF1">
    <property type="entry name" value="DNA REPAIR PROTEIN RAD52 HOMOLOG"/>
    <property type="match status" value="1"/>
</dbReference>
<accession>A0A1X6NLW8</accession>
<feature type="compositionally biased region" description="Gly residues" evidence="5">
    <location>
        <begin position="220"/>
        <end position="238"/>
    </location>
</feature>
<dbReference type="AlphaFoldDB" id="A0A1X6NLW8"/>
<keyword evidence="2" id="KW-0227">DNA damage</keyword>
<evidence type="ECO:0000313" key="6">
    <source>
        <dbReference type="EMBL" id="OSX69540.1"/>
    </source>
</evidence>
<dbReference type="Pfam" id="PF04098">
    <property type="entry name" value="Rad52_Rad22"/>
    <property type="match status" value="1"/>
</dbReference>
<evidence type="ECO:0000256" key="4">
    <source>
        <dbReference type="ARBA" id="ARBA00023204"/>
    </source>
</evidence>
<feature type="region of interest" description="Disordered" evidence="5">
    <location>
        <begin position="214"/>
        <end position="478"/>
    </location>
</feature>
<name>A0A1X6NLW8_PORUM</name>
<dbReference type="PANTHER" id="PTHR12132">
    <property type="entry name" value="DNA REPAIR AND RECOMBINATION PROTEIN RAD52, RAD59"/>
    <property type="match status" value="1"/>
</dbReference>
<dbReference type="Proteomes" id="UP000218209">
    <property type="component" value="Unassembled WGS sequence"/>
</dbReference>
<feature type="compositionally biased region" description="Gly residues" evidence="5">
    <location>
        <begin position="315"/>
        <end position="331"/>
    </location>
</feature>
<proteinExistence type="inferred from homology"/>
<dbReference type="OrthoDB" id="206565at2759"/>
<protein>
    <recommendedName>
        <fullName evidence="8">Rad52/22 double-strand break repair protein</fullName>
    </recommendedName>
</protein>
<feature type="compositionally biased region" description="Gly residues" evidence="5">
    <location>
        <begin position="252"/>
        <end position="281"/>
    </location>
</feature>
<evidence type="ECO:0000256" key="2">
    <source>
        <dbReference type="ARBA" id="ARBA00022763"/>
    </source>
</evidence>
<sequence length="504" mass="49599">MDDDAPPRGHGNGRRSRSPSPSSAPRRFADAYTPKEAERIGRMLENKLTKTDTKQRAGPGGRKLTYLESWKVIDLANHIFGWDGWSCQVTSNELDFVEMTPSKGWAAHATVAMRVTTRGGQFHEDLGTGSTENQRTKADAISLARKEAATDARKRTLKNFGNALGNSLYDRQHLNYMQSSHAAYRGNESVTDAVMREPPSVLCVPSHGGAAMAASPVTPGTGGARADGGGSFAPGSGFGPTPEAKKRRTNQFGGGGGGGGGESGGGAGAGGGGGTGVGGGSFAQHGRPAAGGGGGGGAGAGGSGARALGMPASAGGRGSRPGGFGGSGGGAVNRMPLGQPPNGGGGGGGGGGGPGAAASLGGPGAADHQGPHHAAGSAASSMREHMRAQKARADGAPDGPAAGGGAWGVPPSGRHKSPRAGIGMGAPARQGGQFQAPPVAPPRFQPRGPGRADGGRGADVRGNGNGPPPFKPSRSAGALANETANLAELVGNGAFDDDPCTASS</sequence>
<keyword evidence="3" id="KW-0233">DNA recombination</keyword>
<dbReference type="GO" id="GO:0045002">
    <property type="term" value="P:double-strand break repair via single-strand annealing"/>
    <property type="evidence" value="ECO:0007669"/>
    <property type="project" value="TreeGrafter"/>
</dbReference>
<dbReference type="GO" id="GO:0005634">
    <property type="term" value="C:nucleus"/>
    <property type="evidence" value="ECO:0007669"/>
    <property type="project" value="TreeGrafter"/>
</dbReference>
<gene>
    <name evidence="6" type="ORF">BU14_1410s0001</name>
</gene>
<dbReference type="Gene3D" id="3.30.390.80">
    <property type="entry name" value="DNA repair protein Rad52/59/22"/>
    <property type="match status" value="1"/>
</dbReference>
<dbReference type="GO" id="GO:0006312">
    <property type="term" value="P:mitotic recombination"/>
    <property type="evidence" value="ECO:0007669"/>
    <property type="project" value="TreeGrafter"/>
</dbReference>